<dbReference type="EMBL" id="SOCE01000001">
    <property type="protein sequence ID" value="TDU91494.1"/>
    <property type="molecule type" value="Genomic_DNA"/>
</dbReference>
<dbReference type="SUPFAM" id="SSF46689">
    <property type="entry name" value="Homeodomain-like"/>
    <property type="match status" value="1"/>
</dbReference>
<dbReference type="Gene3D" id="1.10.10.60">
    <property type="entry name" value="Homeodomain-like"/>
    <property type="match status" value="1"/>
</dbReference>
<dbReference type="InterPro" id="IPR009057">
    <property type="entry name" value="Homeodomain-like_sf"/>
</dbReference>
<comment type="caution">
    <text evidence="5">The sequence shown here is derived from an EMBL/GenBank/DDBJ whole genome shotgun (WGS) entry which is preliminary data.</text>
</comment>
<gene>
    <name evidence="5" type="ORF">EV138_5100</name>
</gene>
<dbReference type="GO" id="GO:0003700">
    <property type="term" value="F:DNA-binding transcription factor activity"/>
    <property type="evidence" value="ECO:0007669"/>
    <property type="project" value="InterPro"/>
</dbReference>
<dbReference type="Proteomes" id="UP000295151">
    <property type="component" value="Unassembled WGS sequence"/>
</dbReference>
<accession>A0A4R7TGY0</accession>
<dbReference type="SMART" id="SM00342">
    <property type="entry name" value="HTH_ARAC"/>
    <property type="match status" value="1"/>
</dbReference>
<dbReference type="OrthoDB" id="2559672at2"/>
<dbReference type="GO" id="GO:0043565">
    <property type="term" value="F:sequence-specific DNA binding"/>
    <property type="evidence" value="ECO:0007669"/>
    <property type="project" value="InterPro"/>
</dbReference>
<dbReference type="AlphaFoldDB" id="A0A4R7TGY0"/>
<evidence type="ECO:0000256" key="1">
    <source>
        <dbReference type="ARBA" id="ARBA00023015"/>
    </source>
</evidence>
<dbReference type="InterPro" id="IPR046532">
    <property type="entry name" value="DUF6597"/>
</dbReference>
<dbReference type="InterPro" id="IPR050204">
    <property type="entry name" value="AraC_XylS_family_regulators"/>
</dbReference>
<dbReference type="PROSITE" id="PS01124">
    <property type="entry name" value="HTH_ARAC_FAMILY_2"/>
    <property type="match status" value="1"/>
</dbReference>
<keyword evidence="3" id="KW-0804">Transcription</keyword>
<dbReference type="InterPro" id="IPR018060">
    <property type="entry name" value="HTH_AraC"/>
</dbReference>
<keyword evidence="6" id="KW-1185">Reference proteome</keyword>
<name>A0A4R7TGY0_9ACTN</name>
<evidence type="ECO:0000259" key="4">
    <source>
        <dbReference type="PROSITE" id="PS01124"/>
    </source>
</evidence>
<evidence type="ECO:0000256" key="3">
    <source>
        <dbReference type="ARBA" id="ARBA00023163"/>
    </source>
</evidence>
<organism evidence="5 6">
    <name type="scientific">Kribbella voronezhensis</name>
    <dbReference type="NCBI Taxonomy" id="2512212"/>
    <lineage>
        <taxon>Bacteria</taxon>
        <taxon>Bacillati</taxon>
        <taxon>Actinomycetota</taxon>
        <taxon>Actinomycetes</taxon>
        <taxon>Propionibacteriales</taxon>
        <taxon>Kribbellaceae</taxon>
        <taxon>Kribbella</taxon>
    </lineage>
</organism>
<evidence type="ECO:0000313" key="5">
    <source>
        <dbReference type="EMBL" id="TDU91494.1"/>
    </source>
</evidence>
<dbReference type="Pfam" id="PF12833">
    <property type="entry name" value="HTH_18"/>
    <property type="match status" value="1"/>
</dbReference>
<keyword evidence="2" id="KW-0238">DNA-binding</keyword>
<reference evidence="5 6" key="1">
    <citation type="submission" date="2019-03" db="EMBL/GenBank/DDBJ databases">
        <title>Genomic Encyclopedia of Type Strains, Phase III (KMG-III): the genomes of soil and plant-associated and newly described type strains.</title>
        <authorList>
            <person name="Whitman W."/>
        </authorList>
    </citation>
    <scope>NUCLEOTIDE SEQUENCE [LARGE SCALE GENOMIC DNA]</scope>
    <source>
        <strain evidence="5 6">VKM Ac-2575</strain>
    </source>
</reference>
<proteinExistence type="predicted"/>
<protein>
    <submittedName>
        <fullName evidence="5">AraC family transcriptional regulator</fullName>
    </submittedName>
</protein>
<evidence type="ECO:0000313" key="6">
    <source>
        <dbReference type="Proteomes" id="UP000295151"/>
    </source>
</evidence>
<dbReference type="PANTHER" id="PTHR46796">
    <property type="entry name" value="HTH-TYPE TRANSCRIPTIONAL ACTIVATOR RHAS-RELATED"/>
    <property type="match status" value="1"/>
</dbReference>
<dbReference type="RefSeq" id="WP_133981228.1">
    <property type="nucleotide sequence ID" value="NZ_SOCE01000001.1"/>
</dbReference>
<feature type="domain" description="HTH araC/xylS-type" evidence="4">
    <location>
        <begin position="161"/>
        <end position="259"/>
    </location>
</feature>
<dbReference type="Pfam" id="PF20240">
    <property type="entry name" value="DUF6597"/>
    <property type="match status" value="1"/>
</dbReference>
<sequence length="282" mass="30168">MPEYRRFPPPTAQRYAVEHYWMVEAPGDETEVKRAVLIPNGRPGLAIALGQPGLRQDPLTGTSWTNDGALFGIMTRPHLLTQSGPSSYVGAELTPWGAAALGLQDRLVDGVLPIADWTDAGTAGRLAADLRQLDFGQPRADKLADFLATRLHPVRNVELVERAVRIIEDSGGSVSVAEVAARTSTSYSSLYRAFSGATGIGPKQFGEIIRYFGFVGGLIAGPADAATTLAALHGYYDQAHAARDFKRYTGVSASSFRAVQDGIAVLMHERSVQDESADPAGD</sequence>
<keyword evidence="1" id="KW-0805">Transcription regulation</keyword>
<evidence type="ECO:0000256" key="2">
    <source>
        <dbReference type="ARBA" id="ARBA00023125"/>
    </source>
</evidence>